<organism evidence="1 2">
    <name type="scientific">Nephila pilipes</name>
    <name type="common">Giant wood spider</name>
    <name type="synonym">Nephila maculata</name>
    <dbReference type="NCBI Taxonomy" id="299642"/>
    <lineage>
        <taxon>Eukaryota</taxon>
        <taxon>Metazoa</taxon>
        <taxon>Ecdysozoa</taxon>
        <taxon>Arthropoda</taxon>
        <taxon>Chelicerata</taxon>
        <taxon>Arachnida</taxon>
        <taxon>Araneae</taxon>
        <taxon>Araneomorphae</taxon>
        <taxon>Entelegynae</taxon>
        <taxon>Araneoidea</taxon>
        <taxon>Nephilidae</taxon>
        <taxon>Nephila</taxon>
    </lineage>
</organism>
<dbReference type="AlphaFoldDB" id="A0A8X6PES9"/>
<name>A0A8X6PES9_NEPPI</name>
<reference evidence="1" key="1">
    <citation type="submission" date="2020-08" db="EMBL/GenBank/DDBJ databases">
        <title>Multicomponent nature underlies the extraordinary mechanical properties of spider dragline silk.</title>
        <authorList>
            <person name="Kono N."/>
            <person name="Nakamura H."/>
            <person name="Mori M."/>
            <person name="Yoshida Y."/>
            <person name="Ohtoshi R."/>
            <person name="Malay A.D."/>
            <person name="Moran D.A.P."/>
            <person name="Tomita M."/>
            <person name="Numata K."/>
            <person name="Arakawa K."/>
        </authorList>
    </citation>
    <scope>NUCLEOTIDE SEQUENCE</scope>
</reference>
<dbReference type="EMBL" id="BMAW01020214">
    <property type="protein sequence ID" value="GFT66918.1"/>
    <property type="molecule type" value="Genomic_DNA"/>
</dbReference>
<protein>
    <submittedName>
        <fullName evidence="1">Uncharacterized protein</fullName>
    </submittedName>
</protein>
<gene>
    <name evidence="1" type="ORF">NPIL_103801</name>
</gene>
<evidence type="ECO:0000313" key="2">
    <source>
        <dbReference type="Proteomes" id="UP000887013"/>
    </source>
</evidence>
<evidence type="ECO:0000313" key="1">
    <source>
        <dbReference type="EMBL" id="GFT66918.1"/>
    </source>
</evidence>
<comment type="caution">
    <text evidence="1">The sequence shown here is derived from an EMBL/GenBank/DDBJ whole genome shotgun (WGS) entry which is preliminary data.</text>
</comment>
<dbReference type="Proteomes" id="UP000887013">
    <property type="component" value="Unassembled WGS sequence"/>
</dbReference>
<proteinExistence type="predicted"/>
<accession>A0A8X6PES9</accession>
<keyword evidence="2" id="KW-1185">Reference proteome</keyword>
<sequence length="140" mass="16405">MSCSWPVSNRPLRNALRRNANVMLQMLKGHPPLSTQHTIDTPIVRTGKSKFYLESPSHSRLVWKKSWSVFTVRRYTIRTDNIGQMAQWPQQWLEFIDKEKTFTLSLFPSCSSHSLYWRLSDAIVEWGEGLLERHGIVYLV</sequence>